<gene>
    <name evidence="9 11" type="primary">lpxL</name>
    <name evidence="11" type="ORF">INQ42_02030</name>
</gene>
<keyword evidence="2 9" id="KW-0997">Cell inner membrane</keyword>
<evidence type="ECO:0000256" key="1">
    <source>
        <dbReference type="ARBA" id="ARBA00022475"/>
    </source>
</evidence>
<evidence type="ECO:0000256" key="4">
    <source>
        <dbReference type="ARBA" id="ARBA00022692"/>
    </source>
</evidence>
<proteinExistence type="inferred from homology"/>
<dbReference type="GO" id="GO:0016746">
    <property type="term" value="F:acyltransferase activity"/>
    <property type="evidence" value="ECO:0007669"/>
    <property type="project" value="UniProtKB-KW"/>
</dbReference>
<keyword evidence="4 9" id="KW-0812">Transmembrane</keyword>
<dbReference type="InterPro" id="IPR011920">
    <property type="entry name" value="Lipid_A_LpxL_LpxP"/>
</dbReference>
<dbReference type="PIRSF" id="PIRSF026649">
    <property type="entry name" value="MsbB"/>
    <property type="match status" value="1"/>
</dbReference>
<evidence type="ECO:0000256" key="9">
    <source>
        <dbReference type="HAMAP-Rule" id="MF_01942"/>
    </source>
</evidence>
<keyword evidence="3 9" id="KW-0808">Transferase</keyword>
<dbReference type="RefSeq" id="WP_194034938.1">
    <property type="nucleotide sequence ID" value="NZ_CP063657.1"/>
</dbReference>
<dbReference type="PANTHER" id="PTHR30606">
    <property type="entry name" value="LIPID A BIOSYNTHESIS LAUROYL ACYLTRANSFERASE"/>
    <property type="match status" value="1"/>
</dbReference>
<comment type="similarity">
    <text evidence="9">Belongs to the LpxL/LpxM/LpxP family.</text>
</comment>
<keyword evidence="7 9" id="KW-0472">Membrane</keyword>
<evidence type="ECO:0000256" key="2">
    <source>
        <dbReference type="ARBA" id="ARBA00022519"/>
    </source>
</evidence>
<evidence type="ECO:0000256" key="8">
    <source>
        <dbReference type="ARBA" id="ARBA00023315"/>
    </source>
</evidence>
<dbReference type="CDD" id="cd07984">
    <property type="entry name" value="LPLAT_LABLAT-like"/>
    <property type="match status" value="1"/>
</dbReference>
<reference evidence="11 12" key="1">
    <citation type="submission" date="2020-10" db="EMBL/GenBank/DDBJ databases">
        <title>complete genome sequencing of Lysobacter sp. H23M41.</title>
        <authorList>
            <person name="Bae J.-W."/>
            <person name="Lee S.-Y."/>
        </authorList>
    </citation>
    <scope>NUCLEOTIDE SEQUENCE [LARGE SCALE GENOMIC DNA]</scope>
    <source>
        <strain evidence="11 12">H23M41</strain>
    </source>
</reference>
<evidence type="ECO:0000313" key="12">
    <source>
        <dbReference type="Proteomes" id="UP000593932"/>
    </source>
</evidence>
<feature type="short sequence motif" description="HXXXXD motif" evidence="9">
    <location>
        <begin position="145"/>
        <end position="150"/>
    </location>
</feature>
<keyword evidence="6 9" id="KW-1133">Transmembrane helix</keyword>
<comment type="subcellular location">
    <subcellularLocation>
        <location evidence="9">Cell inner membrane</location>
        <topology evidence="9">Single-pass membrane protein</topology>
    </subcellularLocation>
</comment>
<dbReference type="HAMAP" id="MF_01942">
    <property type="entry name" value="Lipid_A_LpxL_LpxP"/>
    <property type="match status" value="1"/>
</dbReference>
<evidence type="ECO:0000256" key="7">
    <source>
        <dbReference type="ARBA" id="ARBA00023136"/>
    </source>
</evidence>
<evidence type="ECO:0000256" key="6">
    <source>
        <dbReference type="ARBA" id="ARBA00022989"/>
    </source>
</evidence>
<dbReference type="Proteomes" id="UP000593932">
    <property type="component" value="Chromosome"/>
</dbReference>
<comment type="catalytic activity">
    <reaction evidence="9">
        <text>an alpha-Kdo-(2-&gt;4)-alpha-Kdo-(2-&gt;6)-lipid IVA + a fatty acyl-[ACP] = an alpha-Kdo-(2-&gt;4)-alpha-Kdo-(2-&gt;6)-(acyl)-lipid IVA + holo-[ACP]</text>
        <dbReference type="Rhea" id="RHEA:69396"/>
        <dbReference type="Rhea" id="RHEA-COMP:9685"/>
        <dbReference type="Rhea" id="RHEA-COMP:14125"/>
        <dbReference type="ChEBI" id="CHEBI:64479"/>
        <dbReference type="ChEBI" id="CHEBI:138651"/>
        <dbReference type="ChEBI" id="CHEBI:176429"/>
        <dbReference type="ChEBI" id="CHEBI:176430"/>
        <dbReference type="EC" id="2.3.1.241"/>
    </reaction>
</comment>
<dbReference type="EMBL" id="CP063657">
    <property type="protein sequence ID" value="QOW22408.1"/>
    <property type="molecule type" value="Genomic_DNA"/>
</dbReference>
<sequence>MAAKPPLRDRDRSVASPTSPGPAPLSPRHWPAWLGLGVLLLAARLPWGLQRALGAGVGALALRFAGDRRRAAQTNLELCFPAMDEAERESLLRNHFRDLGIGLFEFARAWWGSVEPMRRTARIEGLEAVEAIRASGRGVLLVSGHFMTLEICGRLMCDHLPLAGMYRRHRGAVMEWAVKRGRLGHASAMFANAELRPAMRHLKQGGLLWYAPDQDMRGKDTVFAPFFGVPAATITATHQFARLTGCAVVPFFHRREGADYVLRLGAQLEDFPSSDAVADSTRVNAAIEAMVREAPSQYLWIHRRFKRRPPGASSPYPPR</sequence>
<evidence type="ECO:0000256" key="10">
    <source>
        <dbReference type="SAM" id="MobiDB-lite"/>
    </source>
</evidence>
<accession>A0A7S6ULB9</accession>
<feature type="compositionally biased region" description="Basic and acidic residues" evidence="10">
    <location>
        <begin position="1"/>
        <end position="13"/>
    </location>
</feature>
<keyword evidence="8 9" id="KW-0012">Acyltransferase</keyword>
<dbReference type="Pfam" id="PF03279">
    <property type="entry name" value="Lip_A_acyltrans"/>
    <property type="match status" value="1"/>
</dbReference>
<dbReference type="NCBIfam" id="TIGR02207">
    <property type="entry name" value="lipid_A_htrB"/>
    <property type="match status" value="1"/>
</dbReference>
<dbReference type="PANTHER" id="PTHR30606:SF9">
    <property type="entry name" value="LIPID A BIOSYNTHESIS LAUROYLTRANSFERASE"/>
    <property type="match status" value="1"/>
</dbReference>
<comment type="function">
    <text evidence="9">Catalyzes the transfer of an acyl chain from an acyl-[acyl-carrier-protein] (ACP) to a Kdo(2)-lipid IV(A) to form a Kdo(2)-(acyl)-lipid IV(A).</text>
</comment>
<evidence type="ECO:0000256" key="3">
    <source>
        <dbReference type="ARBA" id="ARBA00022679"/>
    </source>
</evidence>
<name>A0A7S6ULB9_9GAMM</name>
<keyword evidence="12" id="KW-1185">Reference proteome</keyword>
<organism evidence="11 12">
    <name type="scientific">Novilysobacter avium</name>
    <dbReference type="NCBI Taxonomy" id="2781023"/>
    <lineage>
        <taxon>Bacteria</taxon>
        <taxon>Pseudomonadati</taxon>
        <taxon>Pseudomonadota</taxon>
        <taxon>Gammaproteobacteria</taxon>
        <taxon>Lysobacterales</taxon>
        <taxon>Lysobacteraceae</taxon>
        <taxon>Novilysobacter</taxon>
    </lineage>
</organism>
<keyword evidence="1 9" id="KW-1003">Cell membrane</keyword>
<evidence type="ECO:0000256" key="5">
    <source>
        <dbReference type="ARBA" id="ARBA00022985"/>
    </source>
</evidence>
<comment type="pathway">
    <text evidence="9">Bacterial outer membrane biogenesis; lipopolysaccharide biosynthesis.</text>
</comment>
<feature type="region of interest" description="Disordered" evidence="10">
    <location>
        <begin position="1"/>
        <end position="24"/>
    </location>
</feature>
<keyword evidence="5 9" id="KW-0448">Lipopolysaccharide biosynthesis</keyword>
<protein>
    <recommendedName>
        <fullName evidence="9">Lipid A biosynthesis acyltransferase</fullName>
        <ecNumber evidence="9">2.3.1.241</ecNumber>
    </recommendedName>
    <alternativeName>
        <fullName evidence="9">Kdo(2)-lipid IV(A) acyltransferase</fullName>
    </alternativeName>
</protein>
<dbReference type="EC" id="2.3.1.241" evidence="9"/>
<dbReference type="InterPro" id="IPR004960">
    <property type="entry name" value="LipA_acyltrans"/>
</dbReference>
<evidence type="ECO:0000313" key="11">
    <source>
        <dbReference type="EMBL" id="QOW22408.1"/>
    </source>
</evidence>
<comment type="pathway">
    <text evidence="9">Glycolipid biosynthesis; KDO(2)-lipid A biosynthesis; KDO(2)-lipid A from CMP-3-deoxy-D-manno-octulosonate and lipid IV(A): step 3/4.</text>
</comment>